<gene>
    <name evidence="1" type="ORF">M9H77_07272</name>
</gene>
<reference evidence="2" key="1">
    <citation type="journal article" date="2023" name="Nat. Plants">
        <title>Single-cell RNA sequencing provides a high-resolution roadmap for understanding the multicellular compartmentation of specialized metabolism.</title>
        <authorList>
            <person name="Sun S."/>
            <person name="Shen X."/>
            <person name="Li Y."/>
            <person name="Li Y."/>
            <person name="Wang S."/>
            <person name="Li R."/>
            <person name="Zhang H."/>
            <person name="Shen G."/>
            <person name="Guo B."/>
            <person name="Wei J."/>
            <person name="Xu J."/>
            <person name="St-Pierre B."/>
            <person name="Chen S."/>
            <person name="Sun C."/>
        </authorList>
    </citation>
    <scope>NUCLEOTIDE SEQUENCE [LARGE SCALE GENOMIC DNA]</scope>
</reference>
<dbReference type="EMBL" id="CM044702">
    <property type="protein sequence ID" value="KAI5676322.1"/>
    <property type="molecule type" value="Genomic_DNA"/>
</dbReference>
<protein>
    <submittedName>
        <fullName evidence="1">Uncharacterized protein</fullName>
    </submittedName>
</protein>
<sequence>MGPSKINPDWIATKLRRQAFVLPPSVSPIVGNGRNFCLHLFILATKILLTPLPLLRSPSFLVLVRDGRLKKKVVIWGKYLPHPQFQVGLVKYWAKSSRWTASDEDWAAPAVDQPEPIAEDWVAPATSDWATIAAGEEEWAPAEGKDWAAPTGMKIGPQQKVTVRPSSTAQWRHQLDGLAALFEEDDPAAAQPCVAGENAAVFIHPRWRGAEKIATRDASAVPSPSEGSLSSSAAGGFNFCAPVRPPLF</sequence>
<keyword evidence="2" id="KW-1185">Reference proteome</keyword>
<comment type="caution">
    <text evidence="1">The sequence shown here is derived from an EMBL/GenBank/DDBJ whole genome shotgun (WGS) entry which is preliminary data.</text>
</comment>
<dbReference type="Proteomes" id="UP001060085">
    <property type="component" value="Linkage Group LG02"/>
</dbReference>
<name>A0ACC0BUQ5_CATRO</name>
<evidence type="ECO:0000313" key="2">
    <source>
        <dbReference type="Proteomes" id="UP001060085"/>
    </source>
</evidence>
<organism evidence="1 2">
    <name type="scientific">Catharanthus roseus</name>
    <name type="common">Madagascar periwinkle</name>
    <name type="synonym">Vinca rosea</name>
    <dbReference type="NCBI Taxonomy" id="4058"/>
    <lineage>
        <taxon>Eukaryota</taxon>
        <taxon>Viridiplantae</taxon>
        <taxon>Streptophyta</taxon>
        <taxon>Embryophyta</taxon>
        <taxon>Tracheophyta</taxon>
        <taxon>Spermatophyta</taxon>
        <taxon>Magnoliopsida</taxon>
        <taxon>eudicotyledons</taxon>
        <taxon>Gunneridae</taxon>
        <taxon>Pentapetalae</taxon>
        <taxon>asterids</taxon>
        <taxon>lamiids</taxon>
        <taxon>Gentianales</taxon>
        <taxon>Apocynaceae</taxon>
        <taxon>Rauvolfioideae</taxon>
        <taxon>Vinceae</taxon>
        <taxon>Catharanthinae</taxon>
        <taxon>Catharanthus</taxon>
    </lineage>
</organism>
<evidence type="ECO:0000313" key="1">
    <source>
        <dbReference type="EMBL" id="KAI5676322.1"/>
    </source>
</evidence>
<proteinExistence type="predicted"/>
<accession>A0ACC0BUQ5</accession>